<dbReference type="PROSITE" id="PS00027">
    <property type="entry name" value="HOMEOBOX_1"/>
    <property type="match status" value="1"/>
</dbReference>
<dbReference type="PRINTS" id="PR00024">
    <property type="entry name" value="HOMEOBOX"/>
</dbReference>
<dbReference type="GO" id="GO:0000981">
    <property type="term" value="F:DNA-binding transcription factor activity, RNA polymerase II-specific"/>
    <property type="evidence" value="ECO:0007669"/>
    <property type="project" value="InterPro"/>
</dbReference>
<dbReference type="SUPFAM" id="SSF46689">
    <property type="entry name" value="Homeodomain-like"/>
    <property type="match status" value="1"/>
</dbReference>
<dbReference type="Pfam" id="PF00046">
    <property type="entry name" value="Homeodomain"/>
    <property type="match status" value="1"/>
</dbReference>
<comment type="caution">
    <text evidence="9">The sequence shown here is derived from an EMBL/GenBank/DDBJ whole genome shotgun (WGS) entry which is preliminary data.</text>
</comment>
<evidence type="ECO:0000313" key="9">
    <source>
        <dbReference type="EMBL" id="KAK2169498.1"/>
    </source>
</evidence>
<keyword evidence="10" id="KW-1185">Reference proteome</keyword>
<evidence type="ECO:0000259" key="8">
    <source>
        <dbReference type="PROSITE" id="PS50071"/>
    </source>
</evidence>
<keyword evidence="3 5" id="KW-0371">Homeobox</keyword>
<name>A0AAD9KFF3_9ANNE</name>
<reference evidence="9" key="1">
    <citation type="journal article" date="2023" name="Mol. Biol. Evol.">
        <title>Third-Generation Sequencing Reveals the Adaptive Role of the Epigenome in Three Deep-Sea Polychaetes.</title>
        <authorList>
            <person name="Perez M."/>
            <person name="Aroh O."/>
            <person name="Sun Y."/>
            <person name="Lan Y."/>
            <person name="Juniper S.K."/>
            <person name="Young C.R."/>
            <person name="Angers B."/>
            <person name="Qian P.Y."/>
        </authorList>
    </citation>
    <scope>NUCLEOTIDE SEQUENCE</scope>
    <source>
        <strain evidence="9">P08H-3</strain>
    </source>
</reference>
<evidence type="ECO:0000256" key="2">
    <source>
        <dbReference type="ARBA" id="ARBA00023125"/>
    </source>
</evidence>
<dbReference type="Proteomes" id="UP001208570">
    <property type="component" value="Unassembled WGS sequence"/>
</dbReference>
<dbReference type="EMBL" id="JAODUP010000009">
    <property type="protein sequence ID" value="KAK2169498.1"/>
    <property type="molecule type" value="Genomic_DNA"/>
</dbReference>
<feature type="DNA-binding region" description="Homeobox" evidence="5">
    <location>
        <begin position="177"/>
        <end position="236"/>
    </location>
</feature>
<organism evidence="9 10">
    <name type="scientific">Paralvinella palmiformis</name>
    <dbReference type="NCBI Taxonomy" id="53620"/>
    <lineage>
        <taxon>Eukaryota</taxon>
        <taxon>Metazoa</taxon>
        <taxon>Spiralia</taxon>
        <taxon>Lophotrochozoa</taxon>
        <taxon>Annelida</taxon>
        <taxon>Polychaeta</taxon>
        <taxon>Sedentaria</taxon>
        <taxon>Canalipalpata</taxon>
        <taxon>Terebellida</taxon>
        <taxon>Terebelliformia</taxon>
        <taxon>Alvinellidae</taxon>
        <taxon>Paralvinella</taxon>
    </lineage>
</organism>
<accession>A0AAD9KFF3</accession>
<feature type="domain" description="Homeobox" evidence="8">
    <location>
        <begin position="175"/>
        <end position="235"/>
    </location>
</feature>
<feature type="region of interest" description="Disordered" evidence="7">
    <location>
        <begin position="149"/>
        <end position="169"/>
    </location>
</feature>
<dbReference type="InterPro" id="IPR009057">
    <property type="entry name" value="Homeodomain-like_sf"/>
</dbReference>
<dbReference type="SMART" id="SM00389">
    <property type="entry name" value="HOX"/>
    <property type="match status" value="1"/>
</dbReference>
<evidence type="ECO:0000256" key="7">
    <source>
        <dbReference type="SAM" id="MobiDB-lite"/>
    </source>
</evidence>
<dbReference type="PROSITE" id="PS50071">
    <property type="entry name" value="HOMEOBOX_2"/>
    <property type="match status" value="1"/>
</dbReference>
<evidence type="ECO:0000256" key="3">
    <source>
        <dbReference type="ARBA" id="ARBA00023155"/>
    </source>
</evidence>
<dbReference type="InterPro" id="IPR050394">
    <property type="entry name" value="Homeobox_NK-like"/>
</dbReference>
<evidence type="ECO:0000256" key="1">
    <source>
        <dbReference type="ARBA" id="ARBA00004123"/>
    </source>
</evidence>
<dbReference type="GO" id="GO:0005634">
    <property type="term" value="C:nucleus"/>
    <property type="evidence" value="ECO:0007669"/>
    <property type="project" value="UniProtKB-SubCell"/>
</dbReference>
<gene>
    <name evidence="9" type="ORF">LSH36_9g04018</name>
</gene>
<dbReference type="InterPro" id="IPR020479">
    <property type="entry name" value="HD_metazoa"/>
</dbReference>
<proteinExistence type="predicted"/>
<dbReference type="GO" id="GO:0030154">
    <property type="term" value="P:cell differentiation"/>
    <property type="evidence" value="ECO:0007669"/>
    <property type="project" value="TreeGrafter"/>
</dbReference>
<sequence length="359" mass="40512">MFADESSNSSSSSVSSSRATMFMIDNLLQKENTIRCPKSVAELRPTPTTVAPPSLPQSMTSSALHNVRYRESPPLSEALYRSLNVVNSNHELPEYGTSLETTIMEANTRINQLCSQPGYSMSCLDKETAPPRKRHRTDPENLAIVSDCQQTFPDRSTSPTNSTSSSLEDDLCVNDKKKKPRTCFTNQQLHELETIFRSQRYLPAEERKHVALRLQLTERKVKTWFQNRRMKEKRAPTDEQLFHDPLKLPQTTMMSPMTAPMTSTIKTPIPLRTITSHPLVSQQQQQHPVATFTLPTSSPTIQYNHVQTSMMSQNNMDYAYNAMMPIYGYAPVQVQPPIEGCESSSYASHPDTSSKMTSL</sequence>
<protein>
    <recommendedName>
        <fullName evidence="8">Homeobox domain-containing protein</fullName>
    </recommendedName>
</protein>
<dbReference type="InterPro" id="IPR001356">
    <property type="entry name" value="HD"/>
</dbReference>
<dbReference type="CDD" id="cd00086">
    <property type="entry name" value="homeodomain"/>
    <property type="match status" value="1"/>
</dbReference>
<evidence type="ECO:0000313" key="10">
    <source>
        <dbReference type="Proteomes" id="UP001208570"/>
    </source>
</evidence>
<evidence type="ECO:0000256" key="6">
    <source>
        <dbReference type="RuleBase" id="RU000682"/>
    </source>
</evidence>
<evidence type="ECO:0000256" key="5">
    <source>
        <dbReference type="PROSITE-ProRule" id="PRU00108"/>
    </source>
</evidence>
<dbReference type="AlphaFoldDB" id="A0AAD9KFF3"/>
<keyword evidence="2 5" id="KW-0238">DNA-binding</keyword>
<dbReference type="GO" id="GO:0000978">
    <property type="term" value="F:RNA polymerase II cis-regulatory region sequence-specific DNA binding"/>
    <property type="evidence" value="ECO:0007669"/>
    <property type="project" value="TreeGrafter"/>
</dbReference>
<evidence type="ECO:0000256" key="4">
    <source>
        <dbReference type="ARBA" id="ARBA00023242"/>
    </source>
</evidence>
<feature type="compositionally biased region" description="Low complexity" evidence="7">
    <location>
        <begin position="156"/>
        <end position="166"/>
    </location>
</feature>
<comment type="subcellular location">
    <subcellularLocation>
        <location evidence="1 5 6">Nucleus</location>
    </subcellularLocation>
</comment>
<keyword evidence="4 5" id="KW-0539">Nucleus</keyword>
<dbReference type="InterPro" id="IPR017970">
    <property type="entry name" value="Homeobox_CS"/>
</dbReference>
<dbReference type="PANTHER" id="PTHR24340">
    <property type="entry name" value="HOMEOBOX PROTEIN NKX"/>
    <property type="match status" value="1"/>
</dbReference>
<dbReference type="Gene3D" id="1.10.10.60">
    <property type="entry name" value="Homeodomain-like"/>
    <property type="match status" value="1"/>
</dbReference>